<dbReference type="InParanoid" id="A0A1Y2PG38"/>
<feature type="compositionally biased region" description="Low complexity" evidence="1">
    <location>
        <begin position="28"/>
        <end position="57"/>
    </location>
</feature>
<organism evidence="3 4">
    <name type="scientific">Tenacibaculum holothuriorum</name>
    <dbReference type="NCBI Taxonomy" id="1635173"/>
    <lineage>
        <taxon>Bacteria</taxon>
        <taxon>Pseudomonadati</taxon>
        <taxon>Bacteroidota</taxon>
        <taxon>Flavobacteriia</taxon>
        <taxon>Flavobacteriales</taxon>
        <taxon>Flavobacteriaceae</taxon>
        <taxon>Tenacibaculum</taxon>
    </lineage>
</organism>
<dbReference type="EMBL" id="LAPZ01000002">
    <property type="protein sequence ID" value="OSY88679.1"/>
    <property type="molecule type" value="Genomic_DNA"/>
</dbReference>
<dbReference type="InterPro" id="IPR011250">
    <property type="entry name" value="OMP/PagP_B-barrel"/>
</dbReference>
<sequence>MKYITMLLLLFSLATVNAQGKLEKAKENLSSQSSSGNNESGTKQVRTSSSNSNTSNSSFESASLIEAFGELIFWSSLGATFGRANERSLTPYPYFDDTSGEYSRNIFESNKKSSFKLGVSHFLNTVRGFEFSGTYKFKPILGIEASHVHFYENRLAKPTDFFDVTSLMVNYYRVREKHITLWWGIGASYIANEVKTLGFAYNLGTEIYPVKPISLHLSWKQSLINNSSVDVFKSNIKYHYKKVALVLGYDHFNLGGEKNAGVMLGLEYSF</sequence>
<dbReference type="STRING" id="1635173.WH52_03100"/>
<gene>
    <name evidence="3" type="ORF">WH52_03100</name>
</gene>
<evidence type="ECO:0008006" key="5">
    <source>
        <dbReference type="Google" id="ProtNLM"/>
    </source>
</evidence>
<keyword evidence="4" id="KW-1185">Reference proteome</keyword>
<protein>
    <recommendedName>
        <fullName evidence="5">Outer membrane protein beta-barrel domain-containing protein</fullName>
    </recommendedName>
</protein>
<feature type="region of interest" description="Disordered" evidence="1">
    <location>
        <begin position="26"/>
        <end position="57"/>
    </location>
</feature>
<dbReference type="AlphaFoldDB" id="A0A1Y2PG38"/>
<name>A0A1Y2PG38_9FLAO</name>
<dbReference type="RefSeq" id="WP_086029480.1">
    <property type="nucleotide sequence ID" value="NZ_LAPZ01000002.1"/>
</dbReference>
<proteinExistence type="predicted"/>
<comment type="caution">
    <text evidence="3">The sequence shown here is derived from an EMBL/GenBank/DDBJ whole genome shotgun (WGS) entry which is preliminary data.</text>
</comment>
<evidence type="ECO:0000256" key="1">
    <source>
        <dbReference type="SAM" id="MobiDB-lite"/>
    </source>
</evidence>
<accession>A0A1Y2PG38</accession>
<dbReference type="OrthoDB" id="1323375at2"/>
<evidence type="ECO:0000313" key="3">
    <source>
        <dbReference type="EMBL" id="OSY88679.1"/>
    </source>
</evidence>
<dbReference type="Proteomes" id="UP000194221">
    <property type="component" value="Unassembled WGS sequence"/>
</dbReference>
<keyword evidence="2" id="KW-0732">Signal</keyword>
<reference evidence="3 4" key="1">
    <citation type="submission" date="2015-03" db="EMBL/GenBank/DDBJ databases">
        <title>Genome sequence of Tenacibaculum sp. S2-2, isolated from intestinal microbiota of sea cucumber, Apostichopus japonicas.</title>
        <authorList>
            <person name="Shao Z."/>
            <person name="Wang L."/>
            <person name="Li X."/>
        </authorList>
    </citation>
    <scope>NUCLEOTIDE SEQUENCE [LARGE SCALE GENOMIC DNA]</scope>
    <source>
        <strain evidence="3 4">S2-2</strain>
    </source>
</reference>
<feature type="chain" id="PRO_5010999683" description="Outer membrane protein beta-barrel domain-containing protein" evidence="2">
    <location>
        <begin position="19"/>
        <end position="270"/>
    </location>
</feature>
<evidence type="ECO:0000256" key="2">
    <source>
        <dbReference type="SAM" id="SignalP"/>
    </source>
</evidence>
<dbReference type="SUPFAM" id="SSF56925">
    <property type="entry name" value="OMPA-like"/>
    <property type="match status" value="1"/>
</dbReference>
<evidence type="ECO:0000313" key="4">
    <source>
        <dbReference type="Proteomes" id="UP000194221"/>
    </source>
</evidence>
<feature type="signal peptide" evidence="2">
    <location>
        <begin position="1"/>
        <end position="18"/>
    </location>
</feature>